<keyword evidence="2" id="KW-1185">Reference proteome</keyword>
<proteinExistence type="predicted"/>
<reference evidence="1 2" key="1">
    <citation type="submission" date="2018-08" db="EMBL/GenBank/DDBJ databases">
        <title>Henriciella mobilis sp. nov., isolated from seawater.</title>
        <authorList>
            <person name="Cheng H."/>
            <person name="Wu Y.-H."/>
            <person name="Xu X.-W."/>
            <person name="Guo L.-L."/>
        </authorList>
    </citation>
    <scope>NUCLEOTIDE SEQUENCE [LARGE SCALE GENOMIC DNA]</scope>
    <source>
        <strain evidence="1 2">JN25</strain>
    </source>
</reference>
<comment type="caution">
    <text evidence="1">The sequence shown here is derived from an EMBL/GenBank/DDBJ whole genome shotgun (WGS) entry which is preliminary data.</text>
</comment>
<dbReference type="Proteomes" id="UP000266385">
    <property type="component" value="Unassembled WGS sequence"/>
</dbReference>
<sequence>MVSQDALVESEQTVESSALAESAKAFNTRAEAQGWIGEPRGLMDFAKVLFGGENGDTDTKSGTYADRISASEGEPAEVYETISSDTASARRAFTEVGDLAQTLLDEGDVTRSDLINFETALVTAQKCYRGFSEAVGLVAARDRSGLDETETALSAFAAEIDTARKTADKLADAYASDSEPTEDAAAS</sequence>
<accession>A0A399RP38</accession>
<evidence type="ECO:0000313" key="1">
    <source>
        <dbReference type="EMBL" id="RIJ32571.1"/>
    </source>
</evidence>
<evidence type="ECO:0000313" key="2">
    <source>
        <dbReference type="Proteomes" id="UP000266385"/>
    </source>
</evidence>
<name>A0A399RP38_9PROT</name>
<protein>
    <submittedName>
        <fullName evidence="1">Uncharacterized protein</fullName>
    </submittedName>
</protein>
<dbReference type="AlphaFoldDB" id="A0A399RP38"/>
<dbReference type="EMBL" id="QWFX01000005">
    <property type="protein sequence ID" value="RIJ32571.1"/>
    <property type="molecule type" value="Genomic_DNA"/>
</dbReference>
<gene>
    <name evidence="1" type="ORF">D1223_01575</name>
</gene>
<dbReference type="OrthoDB" id="7631991at2"/>
<organism evidence="1 2">
    <name type="scientific">Henriciella mobilis</name>
    <dbReference type="NCBI Taxonomy" id="2305467"/>
    <lineage>
        <taxon>Bacteria</taxon>
        <taxon>Pseudomonadati</taxon>
        <taxon>Pseudomonadota</taxon>
        <taxon>Alphaproteobacteria</taxon>
        <taxon>Hyphomonadales</taxon>
        <taxon>Hyphomonadaceae</taxon>
        <taxon>Henriciella</taxon>
    </lineage>
</organism>
<dbReference type="RefSeq" id="WP_119374652.1">
    <property type="nucleotide sequence ID" value="NZ_QWFX01000005.1"/>
</dbReference>